<accession>A0A0L8VES6</accession>
<reference evidence="3" key="1">
    <citation type="submission" date="2015-07" db="EMBL/GenBank/DDBJ databases">
        <title>Genome sequencing of Sunxiuqinia dokdonensis strain SK.</title>
        <authorList>
            <person name="Ahn S."/>
            <person name="Kim B.-C."/>
        </authorList>
    </citation>
    <scope>NUCLEOTIDE SEQUENCE [LARGE SCALE GENOMIC DNA]</scope>
    <source>
        <strain evidence="3">SK</strain>
    </source>
</reference>
<sequence length="138" mass="15417">MKKQKPSKSLKKYRLELVGLVARSNEIFEKQLSYISVGAIAVSMAFVKDITGDVATTNHKALLIVGWGLLVLTLLVNLCSHIWAKNKHNRTISEIDAGKYSRSSAVRRLKYIDWVNFATVVTLVLGIISIVLFMTLNL</sequence>
<keyword evidence="3" id="KW-1185">Reference proteome</keyword>
<proteinExistence type="predicted"/>
<feature type="transmembrane region" description="Helical" evidence="1">
    <location>
        <begin position="32"/>
        <end position="50"/>
    </location>
</feature>
<evidence type="ECO:0000256" key="1">
    <source>
        <dbReference type="SAM" id="Phobius"/>
    </source>
</evidence>
<evidence type="ECO:0008006" key="4">
    <source>
        <dbReference type="Google" id="ProtNLM"/>
    </source>
</evidence>
<comment type="caution">
    <text evidence="2">The sequence shown here is derived from an EMBL/GenBank/DDBJ whole genome shotgun (WGS) entry which is preliminary data.</text>
</comment>
<name>A0A0L8VES6_9BACT</name>
<feature type="transmembrane region" description="Helical" evidence="1">
    <location>
        <begin position="62"/>
        <end position="84"/>
    </location>
</feature>
<evidence type="ECO:0000313" key="3">
    <source>
        <dbReference type="Proteomes" id="UP000036958"/>
    </source>
</evidence>
<dbReference type="EMBL" id="LGIA01000011">
    <property type="protein sequence ID" value="KOH46969.1"/>
    <property type="molecule type" value="Genomic_DNA"/>
</dbReference>
<dbReference type="Proteomes" id="UP000036958">
    <property type="component" value="Unassembled WGS sequence"/>
</dbReference>
<keyword evidence="1" id="KW-1133">Transmembrane helix</keyword>
<keyword evidence="1" id="KW-0812">Transmembrane</keyword>
<gene>
    <name evidence="2" type="ORF">NC99_02080</name>
</gene>
<dbReference type="OrthoDB" id="1441100at2"/>
<dbReference type="RefSeq" id="WP_053178912.1">
    <property type="nucleotide sequence ID" value="NZ_LGIA01000011.1"/>
</dbReference>
<dbReference type="AlphaFoldDB" id="A0A0L8VES6"/>
<keyword evidence="1" id="KW-0472">Membrane</keyword>
<protein>
    <recommendedName>
        <fullName evidence="4">DUF202 domain-containing protein</fullName>
    </recommendedName>
</protein>
<evidence type="ECO:0000313" key="2">
    <source>
        <dbReference type="EMBL" id="KOH46969.1"/>
    </source>
</evidence>
<organism evidence="2 3">
    <name type="scientific">Sunxiuqinia dokdonensis</name>
    <dbReference type="NCBI Taxonomy" id="1409788"/>
    <lineage>
        <taxon>Bacteria</taxon>
        <taxon>Pseudomonadati</taxon>
        <taxon>Bacteroidota</taxon>
        <taxon>Bacteroidia</taxon>
        <taxon>Marinilabiliales</taxon>
        <taxon>Prolixibacteraceae</taxon>
        <taxon>Sunxiuqinia</taxon>
    </lineage>
</organism>
<feature type="transmembrane region" description="Helical" evidence="1">
    <location>
        <begin position="111"/>
        <end position="136"/>
    </location>
</feature>
<dbReference type="STRING" id="1409788.NC99_02080"/>